<dbReference type="AlphaFoldDB" id="A0A914BY76"/>
<organism evidence="2 3">
    <name type="scientific">Acrobeloides nanus</name>
    <dbReference type="NCBI Taxonomy" id="290746"/>
    <lineage>
        <taxon>Eukaryota</taxon>
        <taxon>Metazoa</taxon>
        <taxon>Ecdysozoa</taxon>
        <taxon>Nematoda</taxon>
        <taxon>Chromadorea</taxon>
        <taxon>Rhabditida</taxon>
        <taxon>Tylenchina</taxon>
        <taxon>Cephalobomorpha</taxon>
        <taxon>Cephaloboidea</taxon>
        <taxon>Cephalobidae</taxon>
        <taxon>Acrobeloides</taxon>
    </lineage>
</organism>
<sequence>MFGSSARMVGPIAISTLYSGYGPRMAWIMEIIVIFSTLLLWYIFYRRMVPLRCAKRTVYGISDIDANHINPSENVEPSRIVEIYDAHL</sequence>
<dbReference type="WBParaSite" id="ACRNAN_Path_1275.g4988.t1">
    <property type="protein sequence ID" value="ACRNAN_Path_1275.g4988.t1"/>
    <property type="gene ID" value="ACRNAN_Path_1275.g4988"/>
</dbReference>
<name>A0A914BY76_9BILA</name>
<evidence type="ECO:0000313" key="2">
    <source>
        <dbReference type="Proteomes" id="UP000887540"/>
    </source>
</evidence>
<keyword evidence="1" id="KW-1133">Transmembrane helix</keyword>
<evidence type="ECO:0000256" key="1">
    <source>
        <dbReference type="SAM" id="Phobius"/>
    </source>
</evidence>
<protein>
    <submittedName>
        <fullName evidence="3">Uncharacterized protein</fullName>
    </submittedName>
</protein>
<reference evidence="3" key="1">
    <citation type="submission" date="2022-11" db="UniProtKB">
        <authorList>
            <consortium name="WormBaseParasite"/>
        </authorList>
    </citation>
    <scope>IDENTIFICATION</scope>
</reference>
<keyword evidence="2" id="KW-1185">Reference proteome</keyword>
<keyword evidence="1" id="KW-0472">Membrane</keyword>
<keyword evidence="1" id="KW-0812">Transmembrane</keyword>
<proteinExistence type="predicted"/>
<accession>A0A914BY76</accession>
<feature type="transmembrane region" description="Helical" evidence="1">
    <location>
        <begin position="25"/>
        <end position="45"/>
    </location>
</feature>
<evidence type="ECO:0000313" key="3">
    <source>
        <dbReference type="WBParaSite" id="ACRNAN_Path_1275.g4988.t1"/>
    </source>
</evidence>
<dbReference type="Proteomes" id="UP000887540">
    <property type="component" value="Unplaced"/>
</dbReference>